<name>A0A4R1F4B6_9GAMM</name>
<protein>
    <submittedName>
        <fullName evidence="3">PilX-like prepilin protein</fullName>
    </submittedName>
</protein>
<sequence length="170" mass="18843">MITKNNLKLSHQQRGATLFTSLVFLALMTVVSVSATKVSLLDLLVAGNNQQQMRNFQDTENELKKLTRVEELMVPMIHETPGEEFNATTGIFSVPAKAGDHGVEREIRDTFKRYTCGGFEGQAVSIGPDVAPCDLYDFQVRQRASNSGVKDRHNRGAGKEKPNANKNSYL</sequence>
<dbReference type="EMBL" id="SMFQ01000004">
    <property type="protein sequence ID" value="TCJ85271.1"/>
    <property type="molecule type" value="Genomic_DNA"/>
</dbReference>
<dbReference type="InterPro" id="IPR025746">
    <property type="entry name" value="PilX_N_dom"/>
</dbReference>
<comment type="caution">
    <text evidence="3">The sequence shown here is derived from an EMBL/GenBank/DDBJ whole genome shotgun (WGS) entry which is preliminary data.</text>
</comment>
<evidence type="ECO:0000313" key="3">
    <source>
        <dbReference type="EMBL" id="TCJ85271.1"/>
    </source>
</evidence>
<accession>A0A4R1F4B6</accession>
<reference evidence="3 4" key="1">
    <citation type="submission" date="2019-03" db="EMBL/GenBank/DDBJ databases">
        <title>Genomic Encyclopedia of Type Strains, Phase IV (KMG-IV): sequencing the most valuable type-strain genomes for metagenomic binning, comparative biology and taxonomic classification.</title>
        <authorList>
            <person name="Goeker M."/>
        </authorList>
    </citation>
    <scope>NUCLEOTIDE SEQUENCE [LARGE SCALE GENOMIC DNA]</scope>
    <source>
        <strain evidence="3 4">DSM 24830</strain>
    </source>
</reference>
<organism evidence="3 4">
    <name type="scientific">Cocleimonas flava</name>
    <dbReference type="NCBI Taxonomy" id="634765"/>
    <lineage>
        <taxon>Bacteria</taxon>
        <taxon>Pseudomonadati</taxon>
        <taxon>Pseudomonadota</taxon>
        <taxon>Gammaproteobacteria</taxon>
        <taxon>Thiotrichales</taxon>
        <taxon>Thiotrichaceae</taxon>
        <taxon>Cocleimonas</taxon>
    </lineage>
</organism>
<feature type="domain" description="Type 4 fimbrial biogenesis protein PilX N-terminal" evidence="2">
    <location>
        <begin position="14"/>
        <end position="57"/>
    </location>
</feature>
<dbReference type="RefSeq" id="WP_131906972.1">
    <property type="nucleotide sequence ID" value="NZ_BAAAFU010000001.1"/>
</dbReference>
<feature type="region of interest" description="Disordered" evidence="1">
    <location>
        <begin position="144"/>
        <end position="170"/>
    </location>
</feature>
<dbReference type="AlphaFoldDB" id="A0A4R1F4B6"/>
<gene>
    <name evidence="3" type="ORF">EV695_3240</name>
</gene>
<evidence type="ECO:0000256" key="1">
    <source>
        <dbReference type="SAM" id="MobiDB-lite"/>
    </source>
</evidence>
<dbReference type="Proteomes" id="UP000294887">
    <property type="component" value="Unassembled WGS sequence"/>
</dbReference>
<proteinExistence type="predicted"/>
<dbReference type="OrthoDB" id="5625081at2"/>
<dbReference type="Pfam" id="PF14341">
    <property type="entry name" value="PilX_N"/>
    <property type="match status" value="1"/>
</dbReference>
<keyword evidence="4" id="KW-1185">Reference proteome</keyword>
<evidence type="ECO:0000259" key="2">
    <source>
        <dbReference type="Pfam" id="PF14341"/>
    </source>
</evidence>
<evidence type="ECO:0000313" key="4">
    <source>
        <dbReference type="Proteomes" id="UP000294887"/>
    </source>
</evidence>